<comment type="cofactor">
    <cofactor evidence="11">
        <name>Mg(2+)</name>
        <dbReference type="ChEBI" id="CHEBI:18420"/>
    </cofactor>
    <text evidence="11">Binds 1 Mg(2+) ion per subunit.</text>
</comment>
<dbReference type="FunFam" id="3.40.50.970:FF:000005">
    <property type="entry name" value="1-deoxy-D-xylulose-5-phosphate synthase"/>
    <property type="match status" value="1"/>
</dbReference>
<dbReference type="Pfam" id="PF02780">
    <property type="entry name" value="Transketolase_C"/>
    <property type="match status" value="1"/>
</dbReference>
<dbReference type="FunFam" id="3.40.50.920:FF:000002">
    <property type="entry name" value="1-deoxy-D-xylulose-5-phosphate synthase"/>
    <property type="match status" value="1"/>
</dbReference>
<dbReference type="Proteomes" id="UP000769766">
    <property type="component" value="Unassembled WGS sequence"/>
</dbReference>
<dbReference type="CDD" id="cd07033">
    <property type="entry name" value="TPP_PYR_DXS_TK_like"/>
    <property type="match status" value="1"/>
</dbReference>
<comment type="cofactor">
    <cofactor evidence="11">
        <name>thiamine diphosphate</name>
        <dbReference type="ChEBI" id="CHEBI:58937"/>
    </cofactor>
    <text evidence="11">Binds 1 thiamine pyrophosphate per subunit.</text>
</comment>
<dbReference type="SMART" id="SM00861">
    <property type="entry name" value="Transket_pyr"/>
    <property type="match status" value="1"/>
</dbReference>
<dbReference type="GO" id="GO:0019288">
    <property type="term" value="P:isopentenyl diphosphate biosynthetic process, methylerythritol 4-phosphate pathway"/>
    <property type="evidence" value="ECO:0007669"/>
    <property type="project" value="TreeGrafter"/>
</dbReference>
<dbReference type="GO" id="GO:0009228">
    <property type="term" value="P:thiamine biosynthetic process"/>
    <property type="evidence" value="ECO:0007669"/>
    <property type="project" value="UniProtKB-UniRule"/>
</dbReference>
<dbReference type="Pfam" id="PF02779">
    <property type="entry name" value="Transket_pyr"/>
    <property type="match status" value="1"/>
</dbReference>
<evidence type="ECO:0000256" key="11">
    <source>
        <dbReference type="HAMAP-Rule" id="MF_00315"/>
    </source>
</evidence>
<dbReference type="PROSITE" id="PS00801">
    <property type="entry name" value="TRANSKETOLASE_1"/>
    <property type="match status" value="1"/>
</dbReference>
<evidence type="ECO:0000256" key="4">
    <source>
        <dbReference type="ARBA" id="ARBA00022679"/>
    </source>
</evidence>
<dbReference type="GO" id="GO:0016114">
    <property type="term" value="P:terpenoid biosynthetic process"/>
    <property type="evidence" value="ECO:0007669"/>
    <property type="project" value="UniProtKB-UniRule"/>
</dbReference>
<dbReference type="InterPro" id="IPR033248">
    <property type="entry name" value="Transketolase_C"/>
</dbReference>
<feature type="binding site" evidence="11">
    <location>
        <position position="293"/>
    </location>
    <ligand>
        <name>thiamine diphosphate</name>
        <dbReference type="ChEBI" id="CHEBI:58937"/>
    </ligand>
</feature>
<keyword evidence="4 11" id="KW-0808">Transferase</keyword>
<comment type="caution">
    <text evidence="13">The sequence shown here is derived from an EMBL/GenBank/DDBJ whole genome shotgun (WGS) entry which is preliminary data.</text>
</comment>
<comment type="pathway">
    <text evidence="1 11">Metabolic intermediate biosynthesis; 1-deoxy-D-xylulose 5-phosphate biosynthesis; 1-deoxy-D-xylulose 5-phosphate from D-glyceraldehyde 3-phosphate and pyruvate: step 1/1.</text>
</comment>
<proteinExistence type="inferred from homology"/>
<evidence type="ECO:0000259" key="12">
    <source>
        <dbReference type="SMART" id="SM00861"/>
    </source>
</evidence>
<dbReference type="EMBL" id="JACPRF010000346">
    <property type="protein sequence ID" value="MBI2877469.1"/>
    <property type="molecule type" value="Genomic_DNA"/>
</dbReference>
<sequence>MNPKEFLLPRINGPEDLKAIPRKELPRLTQEIRQVVLDTVSAHGGHLASSLGAVELTVALHYVFDPFRDRIVWDVGHQTYAHKLLTGRREAFATLRQFGGLSGFPRRSESRCDAFDVGHSSTSISAALGLLEGRNLQGSAPQYKVVAVIGDGSMTAGLAFEGLNQAGDLGRDLIVILNDNEMSISRNVGALRAYLSRLLTRQSHFKVRARQEVKELLKSLPPVGEPLLTWMKKMREAVKVLITPGVLFEEMGFKYIGPIDGHNLEDLIDTLERVRGLERPVLVHVMTQKGKGYLPAERDPASYHGVGPFDLRTGQAKPGNGKGVPSYTQVFSRTMVKLGAENPRVVGITAAMPSGTGLEEFGKHYPERFYDVGIAEQHGVTFAAGLAVAGLRPVVAIYSTFLQRAYDQILHDVCLTNLPVTFALDRAGLVGEDGPTHHGAFDLSYLRSMPRLVLMSPKDENELQHMLKTAIEHPGPAAVRYPRGQGTGVSLEEGLRILEIGRGELLREGEDGVLVAIGHMVQPALEAADALWKEGIEVAVINARFIKPLDGELIREWALRTGKVVTIEENVLQGGFGSAVLELLSEEGLGHIPLQRIGLPDQFIEHGSQAILRKKYGLDAA</sequence>
<gene>
    <name evidence="11" type="primary">dxs</name>
    <name evidence="13" type="ORF">HYY20_11355</name>
</gene>
<dbReference type="InterPro" id="IPR005475">
    <property type="entry name" value="Transketolase-like_Pyr-bd"/>
</dbReference>
<dbReference type="InterPro" id="IPR049557">
    <property type="entry name" value="Transketolase_CS"/>
</dbReference>
<comment type="similarity">
    <text evidence="2 11">Belongs to the transketolase family. DXPS subfamily.</text>
</comment>
<feature type="binding site" evidence="11">
    <location>
        <position position="180"/>
    </location>
    <ligand>
        <name>Mg(2+)</name>
        <dbReference type="ChEBI" id="CHEBI:18420"/>
    </ligand>
</feature>
<dbReference type="AlphaFoldDB" id="A0A932FZG7"/>
<evidence type="ECO:0000256" key="2">
    <source>
        <dbReference type="ARBA" id="ARBA00011081"/>
    </source>
</evidence>
<dbReference type="InterPro" id="IPR020826">
    <property type="entry name" value="Transketolase_BS"/>
</dbReference>
<feature type="binding site" evidence="11">
    <location>
        <begin position="118"/>
        <end position="120"/>
    </location>
    <ligand>
        <name>thiamine diphosphate</name>
        <dbReference type="ChEBI" id="CHEBI:58937"/>
    </ligand>
</feature>
<comment type="catalytic activity">
    <reaction evidence="11">
        <text>D-glyceraldehyde 3-phosphate + pyruvate + H(+) = 1-deoxy-D-xylulose 5-phosphate + CO2</text>
        <dbReference type="Rhea" id="RHEA:12605"/>
        <dbReference type="ChEBI" id="CHEBI:15361"/>
        <dbReference type="ChEBI" id="CHEBI:15378"/>
        <dbReference type="ChEBI" id="CHEBI:16526"/>
        <dbReference type="ChEBI" id="CHEBI:57792"/>
        <dbReference type="ChEBI" id="CHEBI:59776"/>
        <dbReference type="EC" id="2.2.1.7"/>
    </reaction>
</comment>
<dbReference type="NCBIfam" id="NF003933">
    <property type="entry name" value="PRK05444.2-2"/>
    <property type="match status" value="1"/>
</dbReference>
<dbReference type="NCBIfam" id="TIGR00204">
    <property type="entry name" value="dxs"/>
    <property type="match status" value="1"/>
</dbReference>
<dbReference type="GO" id="GO:0008661">
    <property type="term" value="F:1-deoxy-D-xylulose-5-phosphate synthase activity"/>
    <property type="evidence" value="ECO:0007669"/>
    <property type="project" value="UniProtKB-UniRule"/>
</dbReference>
<evidence type="ECO:0000313" key="14">
    <source>
        <dbReference type="Proteomes" id="UP000769766"/>
    </source>
</evidence>
<evidence type="ECO:0000256" key="10">
    <source>
        <dbReference type="ARBA" id="ARBA00055605"/>
    </source>
</evidence>
<evidence type="ECO:0000256" key="7">
    <source>
        <dbReference type="ARBA" id="ARBA00022977"/>
    </source>
</evidence>
<dbReference type="InterPro" id="IPR029061">
    <property type="entry name" value="THDP-binding"/>
</dbReference>
<feature type="binding site" evidence="11">
    <location>
        <position position="77"/>
    </location>
    <ligand>
        <name>thiamine diphosphate</name>
        <dbReference type="ChEBI" id="CHEBI:58937"/>
    </ligand>
</feature>
<evidence type="ECO:0000256" key="1">
    <source>
        <dbReference type="ARBA" id="ARBA00004980"/>
    </source>
</evidence>
<dbReference type="GO" id="GO:0000287">
    <property type="term" value="F:magnesium ion binding"/>
    <property type="evidence" value="ECO:0007669"/>
    <property type="project" value="UniProtKB-UniRule"/>
</dbReference>
<dbReference type="GO" id="GO:0030976">
    <property type="term" value="F:thiamine pyrophosphate binding"/>
    <property type="evidence" value="ECO:0007669"/>
    <property type="project" value="UniProtKB-UniRule"/>
</dbReference>
<dbReference type="EC" id="2.2.1.7" evidence="11"/>
<keyword evidence="8 11" id="KW-0786">Thiamine pyrophosphate</keyword>
<protein>
    <recommendedName>
        <fullName evidence="11">1-deoxy-D-xylulose-5-phosphate synthase</fullName>
        <ecNumber evidence="11">2.2.1.7</ecNumber>
    </recommendedName>
    <alternativeName>
        <fullName evidence="11">1-deoxyxylulose-5-phosphate synthase</fullName>
        <shortName evidence="11">DXP synthase</shortName>
        <shortName evidence="11">DXPS</shortName>
    </alternativeName>
</protein>
<accession>A0A932FZG7</accession>
<feature type="binding site" evidence="11">
    <location>
        <position position="151"/>
    </location>
    <ligand>
        <name>Mg(2+)</name>
        <dbReference type="ChEBI" id="CHEBI:18420"/>
    </ligand>
</feature>
<name>A0A932FZG7_UNCTE</name>
<dbReference type="PROSITE" id="PS00802">
    <property type="entry name" value="TRANSKETOLASE_2"/>
    <property type="match status" value="1"/>
</dbReference>
<evidence type="ECO:0000313" key="13">
    <source>
        <dbReference type="EMBL" id="MBI2877469.1"/>
    </source>
</evidence>
<feature type="binding site" evidence="11">
    <location>
        <position position="180"/>
    </location>
    <ligand>
        <name>thiamine diphosphate</name>
        <dbReference type="ChEBI" id="CHEBI:58937"/>
    </ligand>
</feature>
<dbReference type="PANTHER" id="PTHR43322">
    <property type="entry name" value="1-D-DEOXYXYLULOSE 5-PHOSPHATE SYNTHASE-RELATED"/>
    <property type="match status" value="1"/>
</dbReference>
<evidence type="ECO:0000256" key="3">
    <source>
        <dbReference type="ARBA" id="ARBA00011738"/>
    </source>
</evidence>
<evidence type="ECO:0000256" key="9">
    <source>
        <dbReference type="ARBA" id="ARBA00023229"/>
    </source>
</evidence>
<evidence type="ECO:0000256" key="8">
    <source>
        <dbReference type="ARBA" id="ARBA00023052"/>
    </source>
</evidence>
<dbReference type="Gene3D" id="3.40.50.920">
    <property type="match status" value="1"/>
</dbReference>
<comment type="subunit">
    <text evidence="3 11">Homodimer.</text>
</comment>
<dbReference type="InterPro" id="IPR005477">
    <property type="entry name" value="Dxylulose-5-P_synthase"/>
</dbReference>
<keyword evidence="5 11" id="KW-0479">Metal-binding</keyword>
<dbReference type="InterPro" id="IPR009014">
    <property type="entry name" value="Transketo_C/PFOR_II"/>
</dbReference>
<organism evidence="13 14">
    <name type="scientific">Tectimicrobiota bacterium</name>
    <dbReference type="NCBI Taxonomy" id="2528274"/>
    <lineage>
        <taxon>Bacteria</taxon>
        <taxon>Pseudomonadati</taxon>
        <taxon>Nitrospinota/Tectimicrobiota group</taxon>
        <taxon>Candidatus Tectimicrobiota</taxon>
    </lineage>
</organism>
<feature type="domain" description="Transketolase-like pyrimidine-binding" evidence="12">
    <location>
        <begin position="325"/>
        <end position="489"/>
    </location>
</feature>
<keyword evidence="7 11" id="KW-0784">Thiamine biosynthesis</keyword>
<dbReference type="Gene3D" id="3.40.50.970">
    <property type="match status" value="2"/>
</dbReference>
<evidence type="ECO:0000256" key="6">
    <source>
        <dbReference type="ARBA" id="ARBA00022842"/>
    </source>
</evidence>
<dbReference type="CDD" id="cd02007">
    <property type="entry name" value="TPP_DXS"/>
    <property type="match status" value="1"/>
</dbReference>
<dbReference type="SUPFAM" id="SSF52922">
    <property type="entry name" value="TK C-terminal domain-like"/>
    <property type="match status" value="1"/>
</dbReference>
<keyword evidence="6 11" id="KW-0460">Magnesium</keyword>
<feature type="binding site" evidence="11">
    <location>
        <position position="376"/>
    </location>
    <ligand>
        <name>thiamine diphosphate</name>
        <dbReference type="ChEBI" id="CHEBI:58937"/>
    </ligand>
</feature>
<dbReference type="Pfam" id="PF13292">
    <property type="entry name" value="DXP_synthase_N"/>
    <property type="match status" value="1"/>
</dbReference>
<dbReference type="HAMAP" id="MF_00315">
    <property type="entry name" value="DXP_synth"/>
    <property type="match status" value="1"/>
</dbReference>
<dbReference type="SUPFAM" id="SSF52518">
    <property type="entry name" value="Thiamin diphosphate-binding fold (THDP-binding)"/>
    <property type="match status" value="2"/>
</dbReference>
<dbReference type="PANTHER" id="PTHR43322:SF5">
    <property type="entry name" value="1-DEOXY-D-XYLULOSE-5-PHOSPHATE SYNTHASE, CHLOROPLASTIC"/>
    <property type="match status" value="1"/>
</dbReference>
<keyword evidence="9 11" id="KW-0414">Isoprene biosynthesis</keyword>
<reference evidence="13" key="1">
    <citation type="submission" date="2020-07" db="EMBL/GenBank/DDBJ databases">
        <title>Huge and variable diversity of episymbiotic CPR bacteria and DPANN archaea in groundwater ecosystems.</title>
        <authorList>
            <person name="He C.Y."/>
            <person name="Keren R."/>
            <person name="Whittaker M."/>
            <person name="Farag I.F."/>
            <person name="Doudna J."/>
            <person name="Cate J.H.D."/>
            <person name="Banfield J.F."/>
        </authorList>
    </citation>
    <scope>NUCLEOTIDE SEQUENCE</scope>
    <source>
        <strain evidence="13">NC_groundwater_672_Ag_B-0.1um_62_36</strain>
    </source>
</reference>
<comment type="function">
    <text evidence="10 11">Catalyzes the acyloin condensation reaction between C atoms 2 and 3 of pyruvate and glyceraldehyde 3-phosphate to yield 1-deoxy-D-xylulose-5-phosphate (DXP).</text>
</comment>
<evidence type="ECO:0000256" key="5">
    <source>
        <dbReference type="ARBA" id="ARBA00022723"/>
    </source>
</evidence>
<feature type="binding site" evidence="11">
    <location>
        <begin position="152"/>
        <end position="153"/>
    </location>
    <ligand>
        <name>thiamine diphosphate</name>
        <dbReference type="ChEBI" id="CHEBI:58937"/>
    </ligand>
</feature>
<dbReference type="GO" id="GO:0005829">
    <property type="term" value="C:cytosol"/>
    <property type="evidence" value="ECO:0007669"/>
    <property type="project" value="TreeGrafter"/>
</dbReference>